<organism evidence="1 2">
    <name type="scientific">Candidatus Brocadia carolinensis</name>
    <dbReference type="NCBI Taxonomy" id="1004156"/>
    <lineage>
        <taxon>Bacteria</taxon>
        <taxon>Pseudomonadati</taxon>
        <taxon>Planctomycetota</taxon>
        <taxon>Candidatus Brocadiia</taxon>
        <taxon>Candidatus Brocadiales</taxon>
        <taxon>Candidatus Brocadiaceae</taxon>
        <taxon>Candidatus Brocadia</taxon>
    </lineage>
</organism>
<dbReference type="AlphaFoldDB" id="A0A1V4ASE0"/>
<evidence type="ECO:0000313" key="1">
    <source>
        <dbReference type="EMBL" id="OOP56053.1"/>
    </source>
</evidence>
<proteinExistence type="predicted"/>
<dbReference type="EMBL" id="AYTS01000103">
    <property type="protein sequence ID" value="OOP56053.1"/>
    <property type="molecule type" value="Genomic_DNA"/>
</dbReference>
<protein>
    <submittedName>
        <fullName evidence="1">Uncharacterized protein</fullName>
    </submittedName>
</protein>
<accession>A0A1V4ASE0</accession>
<evidence type="ECO:0000313" key="2">
    <source>
        <dbReference type="Proteomes" id="UP000189681"/>
    </source>
</evidence>
<reference evidence="1 2" key="1">
    <citation type="journal article" date="2017" name="Water Res.">
        <title>Discovery and metagenomic analysis of an anammox bacterial enrichment related to Candidatus "Brocadia caroliniensis" in a full-scale glycerol-fed nitritation-denitritation separate centrate treatment process.</title>
        <authorList>
            <person name="Park H."/>
            <person name="Brotto A.C."/>
            <person name="van Loosdrecht M.C."/>
            <person name="Chandran K."/>
        </authorList>
    </citation>
    <scope>NUCLEOTIDE SEQUENCE [LARGE SCALE GENOMIC DNA]</scope>
    <source>
        <strain evidence="1">26THWARD</strain>
    </source>
</reference>
<sequence>MDNISDYRVELSEEKARINPSAAKLQPIPGCESGRSLRKIPSKYPGHAFDDILCIVIASEAKQSFSHKQSVPPDKGCIGL</sequence>
<dbReference type="Proteomes" id="UP000189681">
    <property type="component" value="Unassembled WGS sequence"/>
</dbReference>
<comment type="caution">
    <text evidence="1">The sequence shown here is derived from an EMBL/GenBank/DDBJ whole genome shotgun (WGS) entry which is preliminary data.</text>
</comment>
<name>A0A1V4ASE0_9BACT</name>
<gene>
    <name evidence="1" type="ORF">AYP45_11150</name>
</gene>